<feature type="domain" description="Response regulatory" evidence="8">
    <location>
        <begin position="7"/>
        <end position="121"/>
    </location>
</feature>
<dbReference type="InterPro" id="IPR001789">
    <property type="entry name" value="Sig_transdc_resp-reg_receiver"/>
</dbReference>
<dbReference type="PANTHER" id="PTHR32071">
    <property type="entry name" value="TRANSCRIPTIONAL REGULATORY PROTEIN"/>
    <property type="match status" value="1"/>
</dbReference>
<dbReference type="Gene3D" id="3.40.50.300">
    <property type="entry name" value="P-loop containing nucleotide triphosphate hydrolases"/>
    <property type="match status" value="1"/>
</dbReference>
<dbReference type="PANTHER" id="PTHR32071:SF116">
    <property type="entry name" value="TRANSCRIPTIONAL REGULATORY PROTEIN GLRR"/>
    <property type="match status" value="1"/>
</dbReference>
<dbReference type="SMART" id="SM00448">
    <property type="entry name" value="REC"/>
    <property type="match status" value="1"/>
</dbReference>
<feature type="modified residue" description="4-aspartylphosphate" evidence="6">
    <location>
        <position position="56"/>
    </location>
</feature>
<dbReference type="RefSeq" id="WP_119631830.1">
    <property type="nucleotide sequence ID" value="NZ_AP017928.1"/>
</dbReference>
<evidence type="ECO:0000256" key="3">
    <source>
        <dbReference type="ARBA" id="ARBA00023015"/>
    </source>
</evidence>
<dbReference type="SUPFAM" id="SSF52172">
    <property type="entry name" value="CheY-like"/>
    <property type="match status" value="1"/>
</dbReference>
<keyword evidence="2" id="KW-0067">ATP-binding</keyword>
<evidence type="ECO:0000256" key="4">
    <source>
        <dbReference type="ARBA" id="ARBA00023125"/>
    </source>
</evidence>
<sequence>MNTARKRVLLVDDDPDLLRLVALRLTSAGFELETVNSGAAAISRVSVFRPHVVVTDLRMEGMDGLALFDVLHEQYPTLPFIIMTAHGTISDAVSATKRGVFGFVSKPVDKNELVKMVNQAMRIGLTSGVTIDQDDWRQHIVTQSPLMEELLNQANRVAQSKASIFIGGESGTGKELLARAIHEASTRADGPFVAVNCSAIPENLFESELFGHRRGAFTGATRDHKGLFRAADGGTLFLDEIGDMPKSFQAKLLRALQEMKVRPVGATDDEPVDVRIISATHADLDKAMAEGNFREDLYYRLNVVTLMLPPLSKRPEDIPLLAMHFLRDLAETYGNRVKGFSPEAMECFVNFEWPGNVRQLRNVVEQCVALSSTPLIPVTLVQRALRDEPSSFLSLQEAREQFERNYLIRLLQMTNGNVTQAAKLAKRNRTEFYRLLSRYGMNPSLFKSSDAAAP</sequence>
<dbReference type="Gene3D" id="1.10.10.60">
    <property type="entry name" value="Homeodomain-like"/>
    <property type="match status" value="1"/>
</dbReference>
<dbReference type="AlphaFoldDB" id="A0A250KYN8"/>
<reference evidence="9 10" key="1">
    <citation type="submission" date="2016-12" db="EMBL/GenBank/DDBJ databases">
        <title>Genome sequencing of Methylocaldum marinum.</title>
        <authorList>
            <person name="Takeuchi M."/>
            <person name="Kamagata Y."/>
            <person name="Hiraoka S."/>
            <person name="Oshima K."/>
            <person name="Hattori M."/>
            <person name="Iwasaki W."/>
        </authorList>
    </citation>
    <scope>NUCLEOTIDE SEQUENCE [LARGE SCALE GENOMIC DNA]</scope>
    <source>
        <strain evidence="9 10">S8</strain>
    </source>
</reference>
<dbReference type="InterPro" id="IPR025943">
    <property type="entry name" value="Sigma_54_int_dom_ATP-bd_2"/>
</dbReference>
<dbReference type="GO" id="GO:0000160">
    <property type="term" value="P:phosphorelay signal transduction system"/>
    <property type="evidence" value="ECO:0007669"/>
    <property type="project" value="InterPro"/>
</dbReference>
<keyword evidence="1" id="KW-0547">Nucleotide-binding</keyword>
<dbReference type="Pfam" id="PF25601">
    <property type="entry name" value="AAA_lid_14"/>
    <property type="match status" value="1"/>
</dbReference>
<keyword evidence="6" id="KW-0597">Phosphoprotein</keyword>
<keyword evidence="3" id="KW-0805">Transcription regulation</keyword>
<keyword evidence="4 9" id="KW-0238">DNA-binding</keyword>
<dbReference type="GO" id="GO:0006355">
    <property type="term" value="P:regulation of DNA-templated transcription"/>
    <property type="evidence" value="ECO:0007669"/>
    <property type="project" value="InterPro"/>
</dbReference>
<dbReference type="PROSITE" id="PS50110">
    <property type="entry name" value="RESPONSE_REGULATORY"/>
    <property type="match status" value="1"/>
</dbReference>
<proteinExistence type="predicted"/>
<dbReference type="SUPFAM" id="SSF52540">
    <property type="entry name" value="P-loop containing nucleoside triphosphate hydrolases"/>
    <property type="match status" value="1"/>
</dbReference>
<evidence type="ECO:0000256" key="2">
    <source>
        <dbReference type="ARBA" id="ARBA00022840"/>
    </source>
</evidence>
<evidence type="ECO:0000256" key="5">
    <source>
        <dbReference type="ARBA" id="ARBA00023163"/>
    </source>
</evidence>
<dbReference type="KEGG" id="mmai:sS8_4779"/>
<dbReference type="GO" id="GO:0005524">
    <property type="term" value="F:ATP binding"/>
    <property type="evidence" value="ECO:0007669"/>
    <property type="project" value="UniProtKB-KW"/>
</dbReference>
<keyword evidence="10" id="KW-1185">Reference proteome</keyword>
<keyword evidence="5" id="KW-0804">Transcription</keyword>
<dbReference type="PROSITE" id="PS50045">
    <property type="entry name" value="SIGMA54_INTERACT_4"/>
    <property type="match status" value="1"/>
</dbReference>
<dbReference type="FunFam" id="3.40.50.300:FF:000006">
    <property type="entry name" value="DNA-binding transcriptional regulator NtrC"/>
    <property type="match status" value="1"/>
</dbReference>
<dbReference type="InterPro" id="IPR027417">
    <property type="entry name" value="P-loop_NTPase"/>
</dbReference>
<gene>
    <name evidence="9" type="ORF">sS8_4779</name>
</gene>
<evidence type="ECO:0000259" key="8">
    <source>
        <dbReference type="PROSITE" id="PS50110"/>
    </source>
</evidence>
<organism evidence="9 10">
    <name type="scientific">Methylocaldum marinum</name>
    <dbReference type="NCBI Taxonomy" id="1432792"/>
    <lineage>
        <taxon>Bacteria</taxon>
        <taxon>Pseudomonadati</taxon>
        <taxon>Pseudomonadota</taxon>
        <taxon>Gammaproteobacteria</taxon>
        <taxon>Methylococcales</taxon>
        <taxon>Methylococcaceae</taxon>
        <taxon>Methylocaldum</taxon>
    </lineage>
</organism>
<accession>A0A250KYN8</accession>
<dbReference type="Proteomes" id="UP000266313">
    <property type="component" value="Chromosome"/>
</dbReference>
<protein>
    <submittedName>
        <fullName evidence="9">Sigma-54 dependent DNA-binding response regulator</fullName>
    </submittedName>
</protein>
<evidence type="ECO:0000256" key="6">
    <source>
        <dbReference type="PROSITE-ProRule" id="PRU00169"/>
    </source>
</evidence>
<dbReference type="CDD" id="cd00009">
    <property type="entry name" value="AAA"/>
    <property type="match status" value="1"/>
</dbReference>
<dbReference type="GO" id="GO:0003677">
    <property type="term" value="F:DNA binding"/>
    <property type="evidence" value="ECO:0007669"/>
    <property type="project" value="UniProtKB-KW"/>
</dbReference>
<dbReference type="Gene3D" id="3.40.50.2300">
    <property type="match status" value="1"/>
</dbReference>
<dbReference type="InterPro" id="IPR009057">
    <property type="entry name" value="Homeodomain-like_sf"/>
</dbReference>
<dbReference type="SUPFAM" id="SSF46689">
    <property type="entry name" value="Homeodomain-like"/>
    <property type="match status" value="1"/>
</dbReference>
<dbReference type="InterPro" id="IPR025662">
    <property type="entry name" value="Sigma_54_int_dom_ATP-bd_1"/>
</dbReference>
<dbReference type="PROSITE" id="PS00688">
    <property type="entry name" value="SIGMA54_INTERACT_3"/>
    <property type="match status" value="1"/>
</dbReference>
<dbReference type="SMART" id="SM00382">
    <property type="entry name" value="AAA"/>
    <property type="match status" value="1"/>
</dbReference>
<dbReference type="PROSITE" id="PS00676">
    <property type="entry name" value="SIGMA54_INTERACT_2"/>
    <property type="match status" value="1"/>
</dbReference>
<dbReference type="PROSITE" id="PS00675">
    <property type="entry name" value="SIGMA54_INTERACT_1"/>
    <property type="match status" value="1"/>
</dbReference>
<dbReference type="Pfam" id="PF00158">
    <property type="entry name" value="Sigma54_activat"/>
    <property type="match status" value="1"/>
</dbReference>
<evidence type="ECO:0000256" key="1">
    <source>
        <dbReference type="ARBA" id="ARBA00022741"/>
    </source>
</evidence>
<dbReference type="Gene3D" id="1.10.8.60">
    <property type="match status" value="1"/>
</dbReference>
<evidence type="ECO:0000259" key="7">
    <source>
        <dbReference type="PROSITE" id="PS50045"/>
    </source>
</evidence>
<dbReference type="EMBL" id="AP017928">
    <property type="protein sequence ID" value="BBA36702.1"/>
    <property type="molecule type" value="Genomic_DNA"/>
</dbReference>
<dbReference type="InterPro" id="IPR003593">
    <property type="entry name" value="AAA+_ATPase"/>
</dbReference>
<dbReference type="InterPro" id="IPR025944">
    <property type="entry name" value="Sigma_54_int_dom_CS"/>
</dbReference>
<dbReference type="InterPro" id="IPR058031">
    <property type="entry name" value="AAA_lid_NorR"/>
</dbReference>
<dbReference type="Pfam" id="PF00072">
    <property type="entry name" value="Response_reg"/>
    <property type="match status" value="1"/>
</dbReference>
<dbReference type="OrthoDB" id="9804019at2"/>
<feature type="domain" description="Sigma-54 factor interaction" evidence="7">
    <location>
        <begin position="140"/>
        <end position="369"/>
    </location>
</feature>
<dbReference type="InterPro" id="IPR011006">
    <property type="entry name" value="CheY-like_superfamily"/>
</dbReference>
<name>A0A250KYN8_9GAMM</name>
<evidence type="ECO:0000313" key="10">
    <source>
        <dbReference type="Proteomes" id="UP000266313"/>
    </source>
</evidence>
<dbReference type="InterPro" id="IPR002078">
    <property type="entry name" value="Sigma_54_int"/>
</dbReference>
<evidence type="ECO:0000313" key="9">
    <source>
        <dbReference type="EMBL" id="BBA36702.1"/>
    </source>
</evidence>